<evidence type="ECO:0000256" key="1">
    <source>
        <dbReference type="SAM" id="MobiDB-lite"/>
    </source>
</evidence>
<organism evidence="2">
    <name type="scientific">Iconisemion striatum</name>
    <dbReference type="NCBI Taxonomy" id="60296"/>
    <lineage>
        <taxon>Eukaryota</taxon>
        <taxon>Metazoa</taxon>
        <taxon>Chordata</taxon>
        <taxon>Craniata</taxon>
        <taxon>Vertebrata</taxon>
        <taxon>Euteleostomi</taxon>
        <taxon>Actinopterygii</taxon>
        <taxon>Neopterygii</taxon>
        <taxon>Teleostei</taxon>
        <taxon>Neoteleostei</taxon>
        <taxon>Acanthomorphata</taxon>
        <taxon>Ovalentaria</taxon>
        <taxon>Atherinomorphae</taxon>
        <taxon>Cyprinodontiformes</taxon>
        <taxon>Nothobranchiidae</taxon>
        <taxon>Iconisemion</taxon>
    </lineage>
</organism>
<feature type="non-terminal residue" evidence="2">
    <location>
        <position position="1"/>
    </location>
</feature>
<gene>
    <name evidence="2" type="primary">Nfu_g_1_008625</name>
</gene>
<reference evidence="2" key="2">
    <citation type="submission" date="2016-06" db="EMBL/GenBank/DDBJ databases">
        <title>The genome of a short-lived fish provides insights into sex chromosome evolution and the genetic control of aging.</title>
        <authorList>
            <person name="Reichwald K."/>
            <person name="Felder M."/>
            <person name="Petzold A."/>
            <person name="Koch P."/>
            <person name="Groth M."/>
            <person name="Platzer M."/>
        </authorList>
    </citation>
    <scope>NUCLEOTIDE SEQUENCE</scope>
    <source>
        <tissue evidence="2">Brain</tissue>
    </source>
</reference>
<feature type="non-terminal residue" evidence="2">
    <location>
        <position position="51"/>
    </location>
</feature>
<dbReference type="AlphaFoldDB" id="A0A1A7Y2Z0"/>
<proteinExistence type="predicted"/>
<dbReference type="EMBL" id="HADX01002580">
    <property type="protein sequence ID" value="SBP24812.1"/>
    <property type="molecule type" value="Transcribed_RNA"/>
</dbReference>
<evidence type="ECO:0000313" key="2">
    <source>
        <dbReference type="EMBL" id="SBP24812.1"/>
    </source>
</evidence>
<feature type="region of interest" description="Disordered" evidence="1">
    <location>
        <begin position="1"/>
        <end position="22"/>
    </location>
</feature>
<protein>
    <submittedName>
        <fullName evidence="2">Uncharacterized protein</fullName>
    </submittedName>
</protein>
<name>A0A1A7Y2Z0_9TELE</name>
<sequence>TLRSSTSPRPESPPCRTEQTDRNLGHSVCLSHGSGPWFFLKFAAIWLCSGL</sequence>
<feature type="compositionally biased region" description="Low complexity" evidence="1">
    <location>
        <begin position="1"/>
        <end position="17"/>
    </location>
</feature>
<reference evidence="2" key="1">
    <citation type="submission" date="2016-05" db="EMBL/GenBank/DDBJ databases">
        <authorList>
            <person name="Lavstsen T."/>
            <person name="Jespersen J.S."/>
        </authorList>
    </citation>
    <scope>NUCLEOTIDE SEQUENCE</scope>
    <source>
        <tissue evidence="2">Brain</tissue>
    </source>
</reference>
<accession>A0A1A7Y2Z0</accession>